<reference evidence="2 3" key="1">
    <citation type="journal article" date="2019" name="Commun. Biol.">
        <title>The bagworm genome reveals a unique fibroin gene that provides high tensile strength.</title>
        <authorList>
            <person name="Kono N."/>
            <person name="Nakamura H."/>
            <person name="Ohtoshi R."/>
            <person name="Tomita M."/>
            <person name="Numata K."/>
            <person name="Arakawa K."/>
        </authorList>
    </citation>
    <scope>NUCLEOTIDE SEQUENCE [LARGE SCALE GENOMIC DNA]</scope>
</reference>
<evidence type="ECO:0000256" key="1">
    <source>
        <dbReference type="SAM" id="MobiDB-lite"/>
    </source>
</evidence>
<proteinExistence type="predicted"/>
<dbReference type="EMBL" id="BGZK01000045">
    <property type="protein sequence ID" value="GBP11135.1"/>
    <property type="molecule type" value="Genomic_DNA"/>
</dbReference>
<evidence type="ECO:0000313" key="3">
    <source>
        <dbReference type="Proteomes" id="UP000299102"/>
    </source>
</evidence>
<feature type="region of interest" description="Disordered" evidence="1">
    <location>
        <begin position="1"/>
        <end position="24"/>
    </location>
</feature>
<keyword evidence="3" id="KW-1185">Reference proteome</keyword>
<dbReference type="Proteomes" id="UP000299102">
    <property type="component" value="Unassembled WGS sequence"/>
</dbReference>
<name>A0A4C1TAE6_EUMVA</name>
<gene>
    <name evidence="2" type="ORF">EVAR_5976_1</name>
</gene>
<evidence type="ECO:0000313" key="2">
    <source>
        <dbReference type="EMBL" id="GBP11135.1"/>
    </source>
</evidence>
<dbReference type="AlphaFoldDB" id="A0A4C1TAE6"/>
<sequence>MSQSAEGLGPSRGAVRAATARELWQPDEEPNSQIRILMSKSKDFRLVMAVIRRRPDHVTYKPRLASDLPQPPSALACVTCCRELRR</sequence>
<organism evidence="2 3">
    <name type="scientific">Eumeta variegata</name>
    <name type="common">Bagworm moth</name>
    <name type="synonym">Eumeta japonica</name>
    <dbReference type="NCBI Taxonomy" id="151549"/>
    <lineage>
        <taxon>Eukaryota</taxon>
        <taxon>Metazoa</taxon>
        <taxon>Ecdysozoa</taxon>
        <taxon>Arthropoda</taxon>
        <taxon>Hexapoda</taxon>
        <taxon>Insecta</taxon>
        <taxon>Pterygota</taxon>
        <taxon>Neoptera</taxon>
        <taxon>Endopterygota</taxon>
        <taxon>Lepidoptera</taxon>
        <taxon>Glossata</taxon>
        <taxon>Ditrysia</taxon>
        <taxon>Tineoidea</taxon>
        <taxon>Psychidae</taxon>
        <taxon>Oiketicinae</taxon>
        <taxon>Eumeta</taxon>
    </lineage>
</organism>
<protein>
    <submittedName>
        <fullName evidence="2">Uncharacterized protein</fullName>
    </submittedName>
</protein>
<comment type="caution">
    <text evidence="2">The sequence shown here is derived from an EMBL/GenBank/DDBJ whole genome shotgun (WGS) entry which is preliminary data.</text>
</comment>
<accession>A0A4C1TAE6</accession>